<dbReference type="VEuPathDB" id="FungiDB:TRICI_005846"/>
<gene>
    <name evidence="6" type="ORF">TRICI_005846</name>
</gene>
<dbReference type="GO" id="GO:0005634">
    <property type="term" value="C:nucleus"/>
    <property type="evidence" value="ECO:0007669"/>
    <property type="project" value="UniProtKB-SubCell"/>
</dbReference>
<accession>A0A642UP07</accession>
<keyword evidence="4" id="KW-0963">Cytoplasm</keyword>
<dbReference type="SUPFAM" id="SSF74784">
    <property type="entry name" value="Translin"/>
    <property type="match status" value="1"/>
</dbReference>
<dbReference type="Gene3D" id="1.20.58.190">
    <property type="entry name" value="Translin, domain 1"/>
    <property type="match status" value="1"/>
</dbReference>
<dbReference type="GO" id="GO:0043565">
    <property type="term" value="F:sequence-specific DNA binding"/>
    <property type="evidence" value="ECO:0007669"/>
    <property type="project" value="InterPro"/>
</dbReference>
<comment type="subcellular location">
    <subcellularLocation>
        <location evidence="2">Cytoplasm</location>
    </subcellularLocation>
    <subcellularLocation>
        <location evidence="1">Nucleus</location>
    </subcellularLocation>
</comment>
<evidence type="ECO:0000256" key="1">
    <source>
        <dbReference type="ARBA" id="ARBA00004123"/>
    </source>
</evidence>
<dbReference type="GO" id="GO:0005737">
    <property type="term" value="C:cytoplasm"/>
    <property type="evidence" value="ECO:0007669"/>
    <property type="project" value="UniProtKB-SubCell"/>
</dbReference>
<proteinExistence type="inferred from homology"/>
<dbReference type="Pfam" id="PF01997">
    <property type="entry name" value="Translin"/>
    <property type="match status" value="1"/>
</dbReference>
<dbReference type="Gene3D" id="1.20.58.200">
    <property type="entry name" value="Translin, domain 2"/>
    <property type="match status" value="1"/>
</dbReference>
<comment type="caution">
    <text evidence="6">The sequence shown here is derived from an EMBL/GenBank/DDBJ whole genome shotgun (WGS) entry which is preliminary data.</text>
</comment>
<dbReference type="Proteomes" id="UP000761534">
    <property type="component" value="Unassembled WGS sequence"/>
</dbReference>
<name>A0A642UP07_9ASCO</name>
<dbReference type="InterPro" id="IPR002848">
    <property type="entry name" value="Translin_fam"/>
</dbReference>
<evidence type="ECO:0000256" key="3">
    <source>
        <dbReference type="ARBA" id="ARBA00005902"/>
    </source>
</evidence>
<dbReference type="PANTHER" id="PTHR10741">
    <property type="entry name" value="TRANSLIN AND TRANSLIN ASSOCIATED PROTEIN X"/>
    <property type="match status" value="1"/>
</dbReference>
<evidence type="ECO:0000256" key="5">
    <source>
        <dbReference type="ARBA" id="ARBA00023242"/>
    </source>
</evidence>
<evidence type="ECO:0000313" key="6">
    <source>
        <dbReference type="EMBL" id="KAA8902564.1"/>
    </source>
</evidence>
<sequence>MSVDIQSLFSGFREELDNYHNQRERVIKASRDVTASSKKVIFALQRIKDCDDSKSIETDETVKTHLDEIKERIESVREDITGEKNQWRYARQFSGSIEEYIEAISFRHYLLHRQIIPLKDVQETIPDVLVTPATYLLGLMDLTGELMRYAIAHLSDNKQDTRQPSKIALQILETLREFQSSAQVLGERDAEKVLGMKEWGKKVSTLNSSLMKVEQAIYSLLVRQMELSSIENDRNTKRHKPN</sequence>
<dbReference type="InterPro" id="IPR036081">
    <property type="entry name" value="Translin_sf"/>
</dbReference>
<reference evidence="6" key="1">
    <citation type="journal article" date="2019" name="G3 (Bethesda)">
        <title>Genome Assemblies of Two Rare Opportunistic Yeast Pathogens: Diutina rugosa (syn. Candida rugosa) and Trichomonascus ciferrii (syn. Candida ciferrii).</title>
        <authorList>
            <person name="Mixao V."/>
            <person name="Saus E."/>
            <person name="Hansen A.P."/>
            <person name="Lass-Florl C."/>
            <person name="Gabaldon T."/>
        </authorList>
    </citation>
    <scope>NUCLEOTIDE SEQUENCE</scope>
    <source>
        <strain evidence="6">CBS 4856</strain>
    </source>
</reference>
<protein>
    <recommendedName>
        <fullName evidence="8">Translin</fullName>
    </recommendedName>
</protein>
<dbReference type="InterPro" id="IPR016069">
    <property type="entry name" value="Translin_C"/>
</dbReference>
<comment type="similarity">
    <text evidence="3">Belongs to the translin family.</text>
</comment>
<dbReference type="EMBL" id="SWFS01000464">
    <property type="protein sequence ID" value="KAA8902564.1"/>
    <property type="molecule type" value="Genomic_DNA"/>
</dbReference>
<dbReference type="OrthoDB" id="31005at2759"/>
<evidence type="ECO:0000256" key="4">
    <source>
        <dbReference type="ARBA" id="ARBA00022490"/>
    </source>
</evidence>
<evidence type="ECO:0000313" key="7">
    <source>
        <dbReference type="Proteomes" id="UP000761534"/>
    </source>
</evidence>
<keyword evidence="5" id="KW-0539">Nucleus</keyword>
<evidence type="ECO:0008006" key="8">
    <source>
        <dbReference type="Google" id="ProtNLM"/>
    </source>
</evidence>
<keyword evidence="7" id="KW-1185">Reference proteome</keyword>
<dbReference type="CDD" id="cd14820">
    <property type="entry name" value="TRAX"/>
    <property type="match status" value="1"/>
</dbReference>
<evidence type="ECO:0000256" key="2">
    <source>
        <dbReference type="ARBA" id="ARBA00004496"/>
    </source>
</evidence>
<organism evidence="6 7">
    <name type="scientific">Trichomonascus ciferrii</name>
    <dbReference type="NCBI Taxonomy" id="44093"/>
    <lineage>
        <taxon>Eukaryota</taxon>
        <taxon>Fungi</taxon>
        <taxon>Dikarya</taxon>
        <taxon>Ascomycota</taxon>
        <taxon>Saccharomycotina</taxon>
        <taxon>Dipodascomycetes</taxon>
        <taxon>Dipodascales</taxon>
        <taxon>Trichomonascaceae</taxon>
        <taxon>Trichomonascus</taxon>
        <taxon>Trichomonascus ciferrii complex</taxon>
    </lineage>
</organism>
<dbReference type="InterPro" id="IPR016068">
    <property type="entry name" value="Translin_N"/>
</dbReference>
<dbReference type="AlphaFoldDB" id="A0A642UP07"/>